<organism evidence="2 3">
    <name type="scientific">Luteibaculum oceani</name>
    <dbReference type="NCBI Taxonomy" id="1294296"/>
    <lineage>
        <taxon>Bacteria</taxon>
        <taxon>Pseudomonadati</taxon>
        <taxon>Bacteroidota</taxon>
        <taxon>Flavobacteriia</taxon>
        <taxon>Flavobacteriales</taxon>
        <taxon>Luteibaculaceae</taxon>
        <taxon>Luteibaculum</taxon>
    </lineage>
</organism>
<dbReference type="GO" id="GO:0008476">
    <property type="term" value="F:protein-tyrosine sulfotransferase activity"/>
    <property type="evidence" value="ECO:0007669"/>
    <property type="project" value="InterPro"/>
</dbReference>
<evidence type="ECO:0000313" key="3">
    <source>
        <dbReference type="Proteomes" id="UP000321168"/>
    </source>
</evidence>
<dbReference type="Pfam" id="PF13469">
    <property type="entry name" value="Sulfotransfer_3"/>
    <property type="match status" value="1"/>
</dbReference>
<keyword evidence="1 2" id="KW-0808">Transferase</keyword>
<dbReference type="InterPro" id="IPR027417">
    <property type="entry name" value="P-loop_NTPase"/>
</dbReference>
<dbReference type="Gene3D" id="3.40.50.300">
    <property type="entry name" value="P-loop containing nucleotide triphosphate hydrolases"/>
    <property type="match status" value="1"/>
</dbReference>
<protein>
    <submittedName>
        <fullName evidence="2">Sulfotransferase</fullName>
    </submittedName>
</protein>
<sequence length="327" mass="38495">MTLRLLVTKKGARYTLLYNLLQKFLSPLDLILSLILGIFNRKPEPCIEDNSQSPVVFIIGLPRSGTTILYQKISEYYNVIYTSNFWSLFPFSGKYFKRLITLTPPKNDVKSFYGNSRHLNGVQEGGAILKRWFGNSHFLANISDQKMVSFRKEIEWLHNNFKLPVLIKNTRNCLKIKLLYKIFPQAKFIIVDRDKLDIAYSLYRGRLDFGGIDKNFTTSPPELAQYQNRDPYFQIAAQVFYLKKHMEQQLKQIPEKNFIRVHYSQLKENPHETLRNINTFFDFELRDNKGKKFSSAPLQAKKRKQKPDIIYKFQTAFQELYDTQGED</sequence>
<reference evidence="2 3" key="1">
    <citation type="submission" date="2019-08" db="EMBL/GenBank/DDBJ databases">
        <title>Genome of Luteibaculum oceani JCM 18817.</title>
        <authorList>
            <person name="Bowman J.P."/>
        </authorList>
    </citation>
    <scope>NUCLEOTIDE SEQUENCE [LARGE SCALE GENOMIC DNA]</scope>
    <source>
        <strain evidence="2 3">JCM 18817</strain>
    </source>
</reference>
<dbReference type="EMBL" id="VORB01000004">
    <property type="protein sequence ID" value="TXC81527.1"/>
    <property type="molecule type" value="Genomic_DNA"/>
</dbReference>
<dbReference type="OrthoDB" id="9777890at2"/>
<dbReference type="PANTHER" id="PTHR12788:SF10">
    <property type="entry name" value="PROTEIN-TYROSINE SULFOTRANSFERASE"/>
    <property type="match status" value="1"/>
</dbReference>
<evidence type="ECO:0000256" key="1">
    <source>
        <dbReference type="ARBA" id="ARBA00022679"/>
    </source>
</evidence>
<dbReference type="AlphaFoldDB" id="A0A5C6V8X1"/>
<accession>A0A5C6V8X1</accession>
<comment type="caution">
    <text evidence="2">The sequence shown here is derived from an EMBL/GenBank/DDBJ whole genome shotgun (WGS) entry which is preliminary data.</text>
</comment>
<keyword evidence="3" id="KW-1185">Reference proteome</keyword>
<dbReference type="PANTHER" id="PTHR12788">
    <property type="entry name" value="PROTEIN-TYROSINE SULFOTRANSFERASE 2"/>
    <property type="match status" value="1"/>
</dbReference>
<dbReference type="InterPro" id="IPR026634">
    <property type="entry name" value="TPST-like"/>
</dbReference>
<evidence type="ECO:0000313" key="2">
    <source>
        <dbReference type="EMBL" id="TXC81527.1"/>
    </source>
</evidence>
<dbReference type="Proteomes" id="UP000321168">
    <property type="component" value="Unassembled WGS sequence"/>
</dbReference>
<dbReference type="SUPFAM" id="SSF52540">
    <property type="entry name" value="P-loop containing nucleoside triphosphate hydrolases"/>
    <property type="match status" value="1"/>
</dbReference>
<proteinExistence type="predicted"/>
<gene>
    <name evidence="2" type="ORF">FRX97_05835</name>
</gene>
<name>A0A5C6V8X1_9FLAO</name>